<feature type="domain" description="DHHA1" evidence="2">
    <location>
        <begin position="253"/>
        <end position="314"/>
    </location>
</feature>
<dbReference type="InterPro" id="IPR038763">
    <property type="entry name" value="DHH_sf"/>
</dbReference>
<dbReference type="PANTHER" id="PTHR47618">
    <property type="entry name" value="BIFUNCTIONAL OLIGORIBONUCLEASE AND PAP PHOSPHATASE NRNA"/>
    <property type="match status" value="1"/>
</dbReference>
<sequence length="346" mass="38287">MAFQAQWNRMREIIEVSESFLLTSHLFPEADSIGSEVALALHLRQLGKEVVIVNDTPPLDRYSFLTRLHPVGSMEDLGPHPDPDRFDVAFTLDVSTWDYTGEVGDWLRRAGTSVVAIDHHHSQERFGVLDVIMEEAASAGEVLYHYFRATGARITPPMAEALYASILFDTHGFRLSNTKNETLRVATELLDLGADHRHVSAQLFERESWARIHLLRLALGTLQRECDGRLVWLTISEDLFRLADAEFVDGDGILDFLLGLHGVEVCAMFRQLGTEGIKATFRSKGKQDVGALAEELGGGGRSTASGALLRTSMHDAIRAVLPRVYAVLGARDPVPVETSLSSPWVS</sequence>
<dbReference type="GO" id="GO:0003676">
    <property type="term" value="F:nucleic acid binding"/>
    <property type="evidence" value="ECO:0007669"/>
    <property type="project" value="InterPro"/>
</dbReference>
<dbReference type="InterPro" id="IPR001667">
    <property type="entry name" value="DDH_dom"/>
</dbReference>
<dbReference type="InterPro" id="IPR051319">
    <property type="entry name" value="Oligoribo/pAp-PDE_c-di-AMP_PDE"/>
</dbReference>
<dbReference type="AlphaFoldDB" id="A0A956SBF3"/>
<dbReference type="InterPro" id="IPR003156">
    <property type="entry name" value="DHHA1_dom"/>
</dbReference>
<dbReference type="PANTHER" id="PTHR47618:SF1">
    <property type="entry name" value="BIFUNCTIONAL OLIGORIBONUCLEASE AND PAP PHOSPHATASE NRNA"/>
    <property type="match status" value="1"/>
</dbReference>
<dbReference type="EMBL" id="JAGQHS010000002">
    <property type="protein sequence ID" value="MCA9754355.1"/>
    <property type="molecule type" value="Genomic_DNA"/>
</dbReference>
<dbReference type="Pfam" id="PF01368">
    <property type="entry name" value="DHH"/>
    <property type="match status" value="1"/>
</dbReference>
<reference evidence="3" key="2">
    <citation type="journal article" date="2021" name="Microbiome">
        <title>Successional dynamics and alternative stable states in a saline activated sludge microbial community over 9 years.</title>
        <authorList>
            <person name="Wang Y."/>
            <person name="Ye J."/>
            <person name="Ju F."/>
            <person name="Liu L."/>
            <person name="Boyd J.A."/>
            <person name="Deng Y."/>
            <person name="Parks D.H."/>
            <person name="Jiang X."/>
            <person name="Yin X."/>
            <person name="Woodcroft B.J."/>
            <person name="Tyson G.W."/>
            <person name="Hugenholtz P."/>
            <person name="Polz M.F."/>
            <person name="Zhang T."/>
        </authorList>
    </citation>
    <scope>NUCLEOTIDE SEQUENCE</scope>
    <source>
        <strain evidence="3">HKST-UBA02</strain>
    </source>
</reference>
<protein>
    <submittedName>
        <fullName evidence="3">Bifunctional oligoribonuclease/PAP phosphatase NrnA</fullName>
    </submittedName>
</protein>
<comment type="caution">
    <text evidence="3">The sequence shown here is derived from an EMBL/GenBank/DDBJ whole genome shotgun (WGS) entry which is preliminary data.</text>
</comment>
<dbReference type="Gene3D" id="3.90.1640.10">
    <property type="entry name" value="inorganic pyrophosphatase (n-terminal core)"/>
    <property type="match status" value="1"/>
</dbReference>
<feature type="domain" description="DDH" evidence="1">
    <location>
        <begin position="21"/>
        <end position="166"/>
    </location>
</feature>
<organism evidence="3 4">
    <name type="scientific">Eiseniibacteriota bacterium</name>
    <dbReference type="NCBI Taxonomy" id="2212470"/>
    <lineage>
        <taxon>Bacteria</taxon>
        <taxon>Candidatus Eiseniibacteriota</taxon>
    </lineage>
</organism>
<evidence type="ECO:0000259" key="2">
    <source>
        <dbReference type="Pfam" id="PF02272"/>
    </source>
</evidence>
<evidence type="ECO:0000313" key="3">
    <source>
        <dbReference type="EMBL" id="MCA9754355.1"/>
    </source>
</evidence>
<reference evidence="3" key="1">
    <citation type="submission" date="2020-04" db="EMBL/GenBank/DDBJ databases">
        <authorList>
            <person name="Zhang T."/>
        </authorList>
    </citation>
    <scope>NUCLEOTIDE SEQUENCE</scope>
    <source>
        <strain evidence="3">HKST-UBA02</strain>
    </source>
</reference>
<dbReference type="Proteomes" id="UP000739538">
    <property type="component" value="Unassembled WGS sequence"/>
</dbReference>
<evidence type="ECO:0000259" key="1">
    <source>
        <dbReference type="Pfam" id="PF01368"/>
    </source>
</evidence>
<dbReference type="Gene3D" id="3.10.310.30">
    <property type="match status" value="1"/>
</dbReference>
<dbReference type="SUPFAM" id="SSF64182">
    <property type="entry name" value="DHH phosphoesterases"/>
    <property type="match status" value="1"/>
</dbReference>
<name>A0A956SBF3_UNCEI</name>
<gene>
    <name evidence="3" type="ORF">KDA27_01025</name>
</gene>
<dbReference type="Pfam" id="PF02272">
    <property type="entry name" value="DHHA1"/>
    <property type="match status" value="1"/>
</dbReference>
<accession>A0A956SBF3</accession>
<evidence type="ECO:0000313" key="4">
    <source>
        <dbReference type="Proteomes" id="UP000739538"/>
    </source>
</evidence>
<proteinExistence type="predicted"/>